<evidence type="ECO:0000313" key="2">
    <source>
        <dbReference type="Proteomes" id="UP000029228"/>
    </source>
</evidence>
<comment type="caution">
    <text evidence="1">The sequence shown here is derived from an EMBL/GenBank/DDBJ whole genome shotgun (WGS) entry which is preliminary data.</text>
</comment>
<sequence>MAFLGVANGSASAFAGTIQVADLKQSSMKKMMWTPAPYAERSPTSKEHTITAKPARTKTLGTITK</sequence>
<dbReference type="EMBL" id="BBMR01000003">
    <property type="protein sequence ID" value="GAL18503.1"/>
    <property type="molecule type" value="Genomic_DNA"/>
</dbReference>
<reference evidence="1 2" key="1">
    <citation type="submission" date="2014-09" db="EMBL/GenBank/DDBJ databases">
        <title>Vibrio maritimus JCM 19235. (C45) whole genome shotgun sequence.</title>
        <authorList>
            <person name="Sawabe T."/>
            <person name="Meirelles P."/>
            <person name="Nakanishi M."/>
            <person name="Sayaka M."/>
            <person name="Hattori M."/>
            <person name="Ohkuma M."/>
        </authorList>
    </citation>
    <scope>NUCLEOTIDE SEQUENCE [LARGE SCALE GENOMIC DNA]</scope>
    <source>
        <strain evidence="2">JCM19235</strain>
    </source>
</reference>
<protein>
    <submittedName>
        <fullName evidence="1">Uncharacterized protein</fullName>
    </submittedName>
</protein>
<dbReference type="STRING" id="990268.JCM19235_1926"/>
<dbReference type="AlphaFoldDB" id="A0A090RVF0"/>
<organism evidence="1 2">
    <name type="scientific">Vibrio maritimus</name>
    <dbReference type="NCBI Taxonomy" id="990268"/>
    <lineage>
        <taxon>Bacteria</taxon>
        <taxon>Pseudomonadati</taxon>
        <taxon>Pseudomonadota</taxon>
        <taxon>Gammaproteobacteria</taxon>
        <taxon>Vibrionales</taxon>
        <taxon>Vibrionaceae</taxon>
        <taxon>Vibrio</taxon>
    </lineage>
</organism>
<gene>
    <name evidence="1" type="ORF">JCM19235_1926</name>
</gene>
<keyword evidence="2" id="KW-1185">Reference proteome</keyword>
<proteinExistence type="predicted"/>
<evidence type="ECO:0000313" key="1">
    <source>
        <dbReference type="EMBL" id="GAL18503.1"/>
    </source>
</evidence>
<dbReference type="Proteomes" id="UP000029228">
    <property type="component" value="Unassembled WGS sequence"/>
</dbReference>
<name>A0A090RVF0_9VIBR</name>
<accession>A0A090RVF0</accession>